<evidence type="ECO:0000256" key="1">
    <source>
        <dbReference type="SAM" id="MobiDB-lite"/>
    </source>
</evidence>
<reference evidence="3 4" key="1">
    <citation type="submission" date="2024-03" db="EMBL/GenBank/DDBJ databases">
        <title>Genome-scale model development and genomic sequencing of the oleaginous clade Lipomyces.</title>
        <authorList>
            <consortium name="Lawrence Berkeley National Laboratory"/>
            <person name="Czajka J.J."/>
            <person name="Han Y."/>
            <person name="Kim J."/>
            <person name="Mondo S.J."/>
            <person name="Hofstad B.A."/>
            <person name="Robles A."/>
            <person name="Haridas S."/>
            <person name="Riley R."/>
            <person name="LaButti K."/>
            <person name="Pangilinan J."/>
            <person name="Andreopoulos W."/>
            <person name="Lipzen A."/>
            <person name="Yan J."/>
            <person name="Wang M."/>
            <person name="Ng V."/>
            <person name="Grigoriev I.V."/>
            <person name="Spatafora J.W."/>
            <person name="Magnuson J.K."/>
            <person name="Baker S.E."/>
            <person name="Pomraning K.R."/>
        </authorList>
    </citation>
    <scope>NUCLEOTIDE SEQUENCE [LARGE SCALE GENOMIC DNA]</scope>
    <source>
        <strain evidence="3 4">Phaff 52-87</strain>
    </source>
</reference>
<dbReference type="RefSeq" id="XP_064769756.1">
    <property type="nucleotide sequence ID" value="XM_064909427.1"/>
</dbReference>
<feature type="compositionally biased region" description="Low complexity" evidence="1">
    <location>
        <begin position="16"/>
        <end position="38"/>
    </location>
</feature>
<dbReference type="Proteomes" id="UP001498771">
    <property type="component" value="Unassembled WGS sequence"/>
</dbReference>
<organism evidence="3 4">
    <name type="scientific">Myxozyma melibiosi</name>
    <dbReference type="NCBI Taxonomy" id="54550"/>
    <lineage>
        <taxon>Eukaryota</taxon>
        <taxon>Fungi</taxon>
        <taxon>Dikarya</taxon>
        <taxon>Ascomycota</taxon>
        <taxon>Saccharomycotina</taxon>
        <taxon>Lipomycetes</taxon>
        <taxon>Lipomycetales</taxon>
        <taxon>Lipomycetaceae</taxon>
        <taxon>Myxozyma</taxon>
    </lineage>
</organism>
<evidence type="ECO:0000259" key="2">
    <source>
        <dbReference type="PROSITE" id="PS50033"/>
    </source>
</evidence>
<dbReference type="EMBL" id="JBBJBU010000002">
    <property type="protein sequence ID" value="KAK7206723.1"/>
    <property type="molecule type" value="Genomic_DNA"/>
</dbReference>
<dbReference type="PANTHER" id="PTHR46467:SF1">
    <property type="entry name" value="TETHER CONTAINING UBX DOMAIN FOR GLUT4"/>
    <property type="match status" value="1"/>
</dbReference>
<feature type="compositionally biased region" description="Gly residues" evidence="1">
    <location>
        <begin position="232"/>
        <end position="245"/>
    </location>
</feature>
<feature type="compositionally biased region" description="Polar residues" evidence="1">
    <location>
        <begin position="1"/>
        <end position="15"/>
    </location>
</feature>
<protein>
    <recommendedName>
        <fullName evidence="2">UBX domain-containing protein</fullName>
    </recommendedName>
</protein>
<proteinExistence type="predicted"/>
<dbReference type="InterPro" id="IPR001012">
    <property type="entry name" value="UBX_dom"/>
</dbReference>
<dbReference type="Pfam" id="PF00789">
    <property type="entry name" value="UBX"/>
    <property type="match status" value="1"/>
</dbReference>
<dbReference type="SUPFAM" id="SSF54236">
    <property type="entry name" value="Ubiquitin-like"/>
    <property type="match status" value="1"/>
</dbReference>
<feature type="region of interest" description="Disordered" evidence="1">
    <location>
        <begin position="1"/>
        <end position="51"/>
    </location>
</feature>
<dbReference type="PANTHER" id="PTHR46467">
    <property type="entry name" value="TETHER CONTAINING UBX DOMAIN FOR GLUT4"/>
    <property type="match status" value="1"/>
</dbReference>
<dbReference type="Gene3D" id="3.10.20.90">
    <property type="entry name" value="Phosphatidylinositol 3-kinase Catalytic Subunit, Chain A, domain 1"/>
    <property type="match status" value="1"/>
</dbReference>
<dbReference type="GeneID" id="90034939"/>
<gene>
    <name evidence="3" type="ORF">BZA70DRAFT_112750</name>
</gene>
<comment type="caution">
    <text evidence="3">The sequence shown here is derived from an EMBL/GenBank/DDBJ whole genome shotgun (WGS) entry which is preliminary data.</text>
</comment>
<accession>A0ABR1FA43</accession>
<sequence length="259" mass="28524">MSETPTQDTSSATSNPATVPDTTTATSTSSPTPTQTAPGAVQDSSATGPGERKVAAYQSLLTNKSRKLTDGGPLLTKELRTKQELEKVKKIEKIEIRIKFPDQTQLMSTFKPNETIDDVMTFVRFSLVDPMIPFYFFITPPRRVLSDPSKKLVDDLKFAAREILYFSWDTQKIAEQLGEGYQVPAQPLRPEVLKAAQDISKLRTFEMEQQLQRDKEEEEAKKKGKAKAPTGTGSGGRTLGGGSGGKLTKPPAWMKLGKR</sequence>
<feature type="domain" description="UBX" evidence="2">
    <location>
        <begin position="89"/>
        <end position="166"/>
    </location>
</feature>
<dbReference type="InterPro" id="IPR029071">
    <property type="entry name" value="Ubiquitin-like_domsf"/>
</dbReference>
<dbReference type="PROSITE" id="PS50033">
    <property type="entry name" value="UBX"/>
    <property type="match status" value="1"/>
</dbReference>
<feature type="compositionally biased region" description="Basic and acidic residues" evidence="1">
    <location>
        <begin position="208"/>
        <end position="221"/>
    </location>
</feature>
<name>A0ABR1FA43_9ASCO</name>
<evidence type="ECO:0000313" key="3">
    <source>
        <dbReference type="EMBL" id="KAK7206723.1"/>
    </source>
</evidence>
<keyword evidence="4" id="KW-1185">Reference proteome</keyword>
<evidence type="ECO:0000313" key="4">
    <source>
        <dbReference type="Proteomes" id="UP001498771"/>
    </source>
</evidence>
<feature type="region of interest" description="Disordered" evidence="1">
    <location>
        <begin position="208"/>
        <end position="259"/>
    </location>
</feature>